<proteinExistence type="predicted"/>
<evidence type="ECO:0000259" key="2">
    <source>
        <dbReference type="Pfam" id="PF04389"/>
    </source>
</evidence>
<comment type="caution">
    <text evidence="3">The sequence shown here is derived from an EMBL/GenBank/DDBJ whole genome shotgun (WGS) entry which is preliminary data.</text>
</comment>
<accession>A0A1Y5E9Y6</accession>
<gene>
    <name evidence="3" type="ORF">A9Q75_15050</name>
</gene>
<name>A0A1Y5E9Y6_COLPS</name>
<organism evidence="3 4">
    <name type="scientific">Colwellia psychrerythraea</name>
    <name type="common">Vibrio psychroerythus</name>
    <dbReference type="NCBI Taxonomy" id="28229"/>
    <lineage>
        <taxon>Bacteria</taxon>
        <taxon>Pseudomonadati</taxon>
        <taxon>Pseudomonadota</taxon>
        <taxon>Gammaproteobacteria</taxon>
        <taxon>Alteromonadales</taxon>
        <taxon>Colwelliaceae</taxon>
        <taxon>Colwellia</taxon>
    </lineage>
</organism>
<dbReference type="Pfam" id="PF04389">
    <property type="entry name" value="Peptidase_M28"/>
    <property type="match status" value="1"/>
</dbReference>
<dbReference type="Gene3D" id="3.40.630.10">
    <property type="entry name" value="Zn peptidases"/>
    <property type="match status" value="1"/>
</dbReference>
<dbReference type="GO" id="GO:0008235">
    <property type="term" value="F:metalloexopeptidase activity"/>
    <property type="evidence" value="ECO:0007669"/>
    <property type="project" value="InterPro"/>
</dbReference>
<keyword evidence="1" id="KW-0732">Signal</keyword>
<evidence type="ECO:0000313" key="3">
    <source>
        <dbReference type="EMBL" id="OUR77507.1"/>
    </source>
</evidence>
<evidence type="ECO:0000313" key="4">
    <source>
        <dbReference type="Proteomes" id="UP000243053"/>
    </source>
</evidence>
<evidence type="ECO:0000256" key="1">
    <source>
        <dbReference type="SAM" id="SignalP"/>
    </source>
</evidence>
<dbReference type="EMBL" id="MAAF01000087">
    <property type="protein sequence ID" value="OUR77507.1"/>
    <property type="molecule type" value="Genomic_DNA"/>
</dbReference>
<dbReference type="InterPro" id="IPR007484">
    <property type="entry name" value="Peptidase_M28"/>
</dbReference>
<protein>
    <submittedName>
        <fullName evidence="3">Peptidase M23</fullName>
    </submittedName>
</protein>
<dbReference type="AlphaFoldDB" id="A0A1Y5E9Y6"/>
<dbReference type="Proteomes" id="UP000243053">
    <property type="component" value="Unassembled WGS sequence"/>
</dbReference>
<dbReference type="GO" id="GO:0006508">
    <property type="term" value="P:proteolysis"/>
    <property type="evidence" value="ECO:0007669"/>
    <property type="project" value="InterPro"/>
</dbReference>
<reference evidence="4" key="1">
    <citation type="journal article" date="2017" name="Proc. Natl. Acad. Sci. U.S.A.">
        <title>Simulation of Deepwater Horizon oil plume reveals substrate specialization within a complex community of hydrocarbon degraders.</title>
        <authorList>
            <person name="Hu P."/>
            <person name="Dubinsky E.A."/>
            <person name="Probst A.J."/>
            <person name="Wang J."/>
            <person name="Sieber C.M.K."/>
            <person name="Tom L.M."/>
            <person name="Gardinali P."/>
            <person name="Banfield J.F."/>
            <person name="Atlas R.M."/>
            <person name="Andersen G.L."/>
        </authorList>
    </citation>
    <scope>NUCLEOTIDE SEQUENCE [LARGE SCALE GENOMIC DNA]</scope>
</reference>
<feature type="chain" id="PRO_5012260744" evidence="1">
    <location>
        <begin position="30"/>
        <end position="505"/>
    </location>
</feature>
<dbReference type="SUPFAM" id="SSF53187">
    <property type="entry name" value="Zn-dependent exopeptidases"/>
    <property type="match status" value="1"/>
</dbReference>
<feature type="signal peptide" evidence="1">
    <location>
        <begin position="1"/>
        <end position="29"/>
    </location>
</feature>
<dbReference type="PANTHER" id="PTHR12147">
    <property type="entry name" value="METALLOPEPTIDASE M28 FAMILY MEMBER"/>
    <property type="match status" value="1"/>
</dbReference>
<sequence>MTIKTTKIMTNKRLKPVALATSLTLMSLASLSLTGCSNINLGLGEQTNKNVPVTLDETITLENITEDVRYLASDELKGRNNFTLNIRQAADFIAKRFNEVGLTPAPSAPNFKQQYLVQKITPDTLIVEINGQAIASEYLSMATTVADFQWSNSTDKNNQSVTKQTLTKQPTNNHPVNIVMIGEDNNMRKSLRELNNLGGQHLVLLHPKHEESFKRYQNYFAQGLTKLVDKNTTEQGGIIVIALTDMSKVKQFNVKGNAKVTDTTLSNVVGILPGKSKANEIVLYSAHYDHLGVKPSIDATPNSKASQSSKIFNGADDDASGVSAIINLANHFAKTGNNERTLMFTAFSAEEIGGFGSRYFSTHVEPTTITAMINIEMIGKPAVFGEGTVWMTGMDRSTLGEQLNQALAPQNLKVYADPYPKQNLFYRSDNATLARLGVPAHSFSSTQLDKDQHYHQVTDDINSLNLPSMLQVIKMLAIATSPLVDGSITPSRIDPNKVKRNGLIY</sequence>
<feature type="domain" description="Peptidase M28" evidence="2">
    <location>
        <begin position="267"/>
        <end position="476"/>
    </location>
</feature>
<dbReference type="PANTHER" id="PTHR12147:SF26">
    <property type="entry name" value="PEPTIDASE M28 DOMAIN-CONTAINING PROTEIN"/>
    <property type="match status" value="1"/>
</dbReference>
<dbReference type="InterPro" id="IPR045175">
    <property type="entry name" value="M28_fam"/>
</dbReference>